<reference evidence="2 3" key="1">
    <citation type="submission" date="2019-05" db="EMBL/GenBank/DDBJ databases">
        <title>Another draft genome of Portunus trituberculatus and its Hox gene families provides insights of decapod evolution.</title>
        <authorList>
            <person name="Jeong J.-H."/>
            <person name="Song I."/>
            <person name="Kim S."/>
            <person name="Choi T."/>
            <person name="Kim D."/>
            <person name="Ryu S."/>
            <person name="Kim W."/>
        </authorList>
    </citation>
    <scope>NUCLEOTIDE SEQUENCE [LARGE SCALE GENOMIC DNA]</scope>
    <source>
        <tissue evidence="2">Muscle</tissue>
    </source>
</reference>
<dbReference type="Proteomes" id="UP000324222">
    <property type="component" value="Unassembled WGS sequence"/>
</dbReference>
<evidence type="ECO:0000256" key="1">
    <source>
        <dbReference type="SAM" id="MobiDB-lite"/>
    </source>
</evidence>
<feature type="region of interest" description="Disordered" evidence="1">
    <location>
        <begin position="1"/>
        <end position="24"/>
    </location>
</feature>
<accession>A0A5B7HGH7</accession>
<organism evidence="2 3">
    <name type="scientific">Portunus trituberculatus</name>
    <name type="common">Swimming crab</name>
    <name type="synonym">Neptunus trituberculatus</name>
    <dbReference type="NCBI Taxonomy" id="210409"/>
    <lineage>
        <taxon>Eukaryota</taxon>
        <taxon>Metazoa</taxon>
        <taxon>Ecdysozoa</taxon>
        <taxon>Arthropoda</taxon>
        <taxon>Crustacea</taxon>
        <taxon>Multicrustacea</taxon>
        <taxon>Malacostraca</taxon>
        <taxon>Eumalacostraca</taxon>
        <taxon>Eucarida</taxon>
        <taxon>Decapoda</taxon>
        <taxon>Pleocyemata</taxon>
        <taxon>Brachyura</taxon>
        <taxon>Eubrachyura</taxon>
        <taxon>Portunoidea</taxon>
        <taxon>Portunidae</taxon>
        <taxon>Portuninae</taxon>
        <taxon>Portunus</taxon>
    </lineage>
</organism>
<proteinExistence type="predicted"/>
<evidence type="ECO:0000313" key="2">
    <source>
        <dbReference type="EMBL" id="MPC69016.1"/>
    </source>
</evidence>
<comment type="caution">
    <text evidence="2">The sequence shown here is derived from an EMBL/GenBank/DDBJ whole genome shotgun (WGS) entry which is preliminary data.</text>
</comment>
<evidence type="ECO:0000313" key="3">
    <source>
        <dbReference type="Proteomes" id="UP000324222"/>
    </source>
</evidence>
<sequence length="168" mass="18356">MHLLPSMGIEESLPHDPSSSRATKKRVVLNQCTPLYPSLSPSWPGTPHSASPRCPHCPTEAGTPHVTPLHLPQHVTICHSPQGPPSLLPLFLSRAFNVCTSSSLFRATHMRTFKQQRYTLFIAVVSPDTHLTTGGLQRRCTGVIALCLITCCLHDKPPTCLGFCLRCA</sequence>
<protein>
    <submittedName>
        <fullName evidence="2">Uncharacterized protein</fullName>
    </submittedName>
</protein>
<dbReference type="AlphaFoldDB" id="A0A5B7HGH7"/>
<keyword evidence="3" id="KW-1185">Reference proteome</keyword>
<name>A0A5B7HGH7_PORTR</name>
<gene>
    <name evidence="2" type="ORF">E2C01_063230</name>
</gene>
<dbReference type="EMBL" id="VSRR010028755">
    <property type="protein sequence ID" value="MPC69016.1"/>
    <property type="molecule type" value="Genomic_DNA"/>
</dbReference>